<feature type="compositionally biased region" description="Pro residues" evidence="1">
    <location>
        <begin position="281"/>
        <end position="298"/>
    </location>
</feature>
<sequence>MLSAPEAFLLLTLPDVALAGPALNPASGALYLEGVSFPQAAQSEDTPLYLVARLGIFETPIDPLCTVTRTDGPKSRTYRFSATQADPGEFTLTVPGPFVEGDAHADQVAALESILAEYVAEFRSGGARADGVVAVEPLSSGQARAIHGAVSDNKDLRGHLVMINEDTGEIIGDMEERFRVQEDAALHAAGHENDPVVIHIPDDYTRESDRRALDVFATVIPPDQRNWISTSANIVSHAISMTTSLLISTISTGASLYVNHSSPSPHHPASRTATPTSGPSSPGPPGTPGAPGAPPLPPRALTFLTSAQTRKNLSTVHALSGQAVKVSTKTVGLIDAMIRRAMGAKPKRQKYFPTGIPASGANSAGLRVPGEKSPSRASSRSPSPTPSALLAPPPYAGGGGEKSGGYPPEKPALPPRRATSPAPPGKDPSAELASGAPAPYASYQPRSPTPQGPPPPLPERKLKTKDHILISADLILSTIDDSARRVLDAGTEQFGKVMGHKYGPQAEESSLYIAGTARNVGLVYIDMSGIGRRALLKRAGKTFLKARLSSNDPAAYPAPGQAQAPLPTPRK</sequence>
<name>A0A0D2N9X8_HYPSF</name>
<evidence type="ECO:0000256" key="2">
    <source>
        <dbReference type="SAM" id="SignalP"/>
    </source>
</evidence>
<proteinExistence type="predicted"/>
<feature type="region of interest" description="Disordered" evidence="1">
    <location>
        <begin position="550"/>
        <end position="571"/>
    </location>
</feature>
<dbReference type="STRING" id="945553.A0A0D2N9X8"/>
<evidence type="ECO:0000256" key="1">
    <source>
        <dbReference type="SAM" id="MobiDB-lite"/>
    </source>
</evidence>
<organism evidence="4 5">
    <name type="scientific">Hypholoma sublateritium (strain FD-334 SS-4)</name>
    <dbReference type="NCBI Taxonomy" id="945553"/>
    <lineage>
        <taxon>Eukaryota</taxon>
        <taxon>Fungi</taxon>
        <taxon>Dikarya</taxon>
        <taxon>Basidiomycota</taxon>
        <taxon>Agaricomycotina</taxon>
        <taxon>Agaricomycetes</taxon>
        <taxon>Agaricomycetidae</taxon>
        <taxon>Agaricales</taxon>
        <taxon>Agaricineae</taxon>
        <taxon>Strophariaceae</taxon>
        <taxon>Hypholoma</taxon>
    </lineage>
</organism>
<dbReference type="OMA" id="WDLGPES"/>
<feature type="region of interest" description="Disordered" evidence="1">
    <location>
        <begin position="259"/>
        <end position="300"/>
    </location>
</feature>
<feature type="compositionally biased region" description="Pro residues" evidence="1">
    <location>
        <begin position="447"/>
        <end position="457"/>
    </location>
</feature>
<dbReference type="Proteomes" id="UP000054270">
    <property type="component" value="Unassembled WGS sequence"/>
</dbReference>
<feature type="compositionally biased region" description="Low complexity" evidence="1">
    <location>
        <begin position="375"/>
        <end position="390"/>
    </location>
</feature>
<gene>
    <name evidence="4" type="ORF">HYPSUDRAFT_58504</name>
</gene>
<dbReference type="InterPro" id="IPR009686">
    <property type="entry name" value="Senescence/spartin_C"/>
</dbReference>
<keyword evidence="2" id="KW-0732">Signal</keyword>
<reference evidence="5" key="1">
    <citation type="submission" date="2014-04" db="EMBL/GenBank/DDBJ databases">
        <title>Evolutionary Origins and Diversification of the Mycorrhizal Mutualists.</title>
        <authorList>
            <consortium name="DOE Joint Genome Institute"/>
            <consortium name="Mycorrhizal Genomics Consortium"/>
            <person name="Kohler A."/>
            <person name="Kuo A."/>
            <person name="Nagy L.G."/>
            <person name="Floudas D."/>
            <person name="Copeland A."/>
            <person name="Barry K.W."/>
            <person name="Cichocki N."/>
            <person name="Veneault-Fourrey C."/>
            <person name="LaButti K."/>
            <person name="Lindquist E.A."/>
            <person name="Lipzen A."/>
            <person name="Lundell T."/>
            <person name="Morin E."/>
            <person name="Murat C."/>
            <person name="Riley R."/>
            <person name="Ohm R."/>
            <person name="Sun H."/>
            <person name="Tunlid A."/>
            <person name="Henrissat B."/>
            <person name="Grigoriev I.V."/>
            <person name="Hibbett D.S."/>
            <person name="Martin F."/>
        </authorList>
    </citation>
    <scope>NUCLEOTIDE SEQUENCE [LARGE SCALE GENOMIC DNA]</scope>
    <source>
        <strain evidence="5">FD-334 SS-4</strain>
    </source>
</reference>
<protein>
    <recommendedName>
        <fullName evidence="3">Senescence domain-containing protein</fullName>
    </recommendedName>
</protein>
<feature type="domain" description="Senescence" evidence="3">
    <location>
        <begin position="465"/>
        <end position="541"/>
    </location>
</feature>
<dbReference type="AlphaFoldDB" id="A0A0D2N9X8"/>
<evidence type="ECO:0000313" key="4">
    <source>
        <dbReference type="EMBL" id="KJA15934.1"/>
    </source>
</evidence>
<keyword evidence="5" id="KW-1185">Reference proteome</keyword>
<feature type="compositionally biased region" description="Low complexity" evidence="1">
    <location>
        <begin position="270"/>
        <end position="280"/>
    </location>
</feature>
<feature type="signal peptide" evidence="2">
    <location>
        <begin position="1"/>
        <end position="19"/>
    </location>
</feature>
<dbReference type="OrthoDB" id="20821at2759"/>
<accession>A0A0D2N9X8</accession>
<feature type="region of interest" description="Disordered" evidence="1">
    <location>
        <begin position="344"/>
        <end position="461"/>
    </location>
</feature>
<evidence type="ECO:0000259" key="3">
    <source>
        <dbReference type="Pfam" id="PF06911"/>
    </source>
</evidence>
<feature type="domain" description="Senescence" evidence="3">
    <location>
        <begin position="226"/>
        <end position="344"/>
    </location>
</feature>
<dbReference type="Pfam" id="PF06911">
    <property type="entry name" value="Senescence"/>
    <property type="match status" value="2"/>
</dbReference>
<dbReference type="EMBL" id="KN817631">
    <property type="protein sequence ID" value="KJA15934.1"/>
    <property type="molecule type" value="Genomic_DNA"/>
</dbReference>
<feature type="chain" id="PRO_5002259468" description="Senescence domain-containing protein" evidence="2">
    <location>
        <begin position="20"/>
        <end position="571"/>
    </location>
</feature>
<evidence type="ECO:0000313" key="5">
    <source>
        <dbReference type="Proteomes" id="UP000054270"/>
    </source>
</evidence>
<feature type="compositionally biased region" description="Low complexity" evidence="1">
    <location>
        <begin position="553"/>
        <end position="565"/>
    </location>
</feature>